<evidence type="ECO:0000256" key="8">
    <source>
        <dbReference type="ARBA" id="ARBA00023242"/>
    </source>
</evidence>
<keyword evidence="13" id="KW-1185">Reference proteome</keyword>
<dbReference type="GO" id="GO:0000981">
    <property type="term" value="F:DNA-binding transcription factor activity, RNA polymerase II-specific"/>
    <property type="evidence" value="ECO:0007669"/>
    <property type="project" value="InterPro"/>
</dbReference>
<dbReference type="GO" id="GO:0045944">
    <property type="term" value="P:positive regulation of transcription by RNA polymerase II"/>
    <property type="evidence" value="ECO:0007669"/>
    <property type="project" value="InterPro"/>
</dbReference>
<dbReference type="EMBL" id="JTDE01000506">
    <property type="protein sequence ID" value="KAF7261053.1"/>
    <property type="molecule type" value="Genomic_DNA"/>
</dbReference>
<feature type="domain" description="Homeobox" evidence="11">
    <location>
        <begin position="161"/>
        <end position="221"/>
    </location>
</feature>
<sequence>MYYSKLQKSQLYSMSQQRSSTTDCANCHQPVGYHQWRVSVGQHLTFHYPECARCAFCSEPVRSGSLVTVQSTGVVCVTHQSSIVDTYVSTSHEGDKFILEPFETNYPTTCLTRQSGILRDPSIKTTLDLRLLSMNTDKLELVSQHFLPSCFHSANTVTSTAAHGRLRTVISKRQLTTLRTCYSINSRPDSLTKQRLAQVTGLPPRVIRVWFQNKRCSDKKRRFRSLFNSTKSNGIDSNSIKA</sequence>
<evidence type="ECO:0000313" key="12">
    <source>
        <dbReference type="EMBL" id="KAF7261053.1"/>
    </source>
</evidence>
<evidence type="ECO:0000256" key="10">
    <source>
        <dbReference type="RuleBase" id="RU000682"/>
    </source>
</evidence>
<dbReference type="FunFam" id="1.10.10.60:FF:000041">
    <property type="entry name" value="insulin gene enhancer protein ISL-1"/>
    <property type="match status" value="1"/>
</dbReference>
<dbReference type="InterPro" id="IPR009057">
    <property type="entry name" value="Homeodomain-like_sf"/>
</dbReference>
<evidence type="ECO:0000256" key="7">
    <source>
        <dbReference type="ARBA" id="ARBA00023155"/>
    </source>
</evidence>
<proteinExistence type="predicted"/>
<dbReference type="Proteomes" id="UP000822476">
    <property type="component" value="Unassembled WGS sequence"/>
</dbReference>
<evidence type="ECO:0000256" key="3">
    <source>
        <dbReference type="ARBA" id="ARBA00022737"/>
    </source>
</evidence>
<dbReference type="GO" id="GO:0005634">
    <property type="term" value="C:nucleus"/>
    <property type="evidence" value="ECO:0007669"/>
    <property type="project" value="UniProtKB-SubCell"/>
</dbReference>
<accession>A0A8S9Z6M0</accession>
<keyword evidence="3" id="KW-0677">Repeat</keyword>
<dbReference type="PROSITE" id="PS50071">
    <property type="entry name" value="HOMEOBOX_2"/>
    <property type="match status" value="1"/>
</dbReference>
<dbReference type="GO" id="GO:0007409">
    <property type="term" value="P:axonogenesis"/>
    <property type="evidence" value="ECO:0007669"/>
    <property type="project" value="TreeGrafter"/>
</dbReference>
<gene>
    <name evidence="12" type="ORF">EG68_01465</name>
</gene>
<evidence type="ECO:0000256" key="2">
    <source>
        <dbReference type="ARBA" id="ARBA00022723"/>
    </source>
</evidence>
<dbReference type="GO" id="GO:0048665">
    <property type="term" value="P:neuron fate specification"/>
    <property type="evidence" value="ECO:0007669"/>
    <property type="project" value="InterPro"/>
</dbReference>
<dbReference type="InterPro" id="IPR001356">
    <property type="entry name" value="HD"/>
</dbReference>
<dbReference type="SMART" id="SM00389">
    <property type="entry name" value="HOX"/>
    <property type="match status" value="1"/>
</dbReference>
<evidence type="ECO:0000256" key="1">
    <source>
        <dbReference type="ARBA" id="ARBA00004123"/>
    </source>
</evidence>
<keyword evidence="4" id="KW-0862">Zinc</keyword>
<evidence type="ECO:0000256" key="4">
    <source>
        <dbReference type="ARBA" id="ARBA00022833"/>
    </source>
</evidence>
<evidence type="ECO:0000256" key="6">
    <source>
        <dbReference type="ARBA" id="ARBA00023125"/>
    </source>
</evidence>
<dbReference type="InterPro" id="IPR017970">
    <property type="entry name" value="Homeobox_CS"/>
</dbReference>
<keyword evidence="6 9" id="KW-0238">DNA-binding</keyword>
<comment type="subcellular location">
    <subcellularLocation>
        <location evidence="1 9 10">Nucleus</location>
    </subcellularLocation>
</comment>
<protein>
    <recommendedName>
        <fullName evidence="11">Homeobox domain-containing protein</fullName>
    </recommendedName>
</protein>
<keyword evidence="8 9" id="KW-0539">Nucleus</keyword>
<dbReference type="AlphaFoldDB" id="A0A8S9Z6M0"/>
<evidence type="ECO:0000256" key="5">
    <source>
        <dbReference type="ARBA" id="ARBA00023038"/>
    </source>
</evidence>
<organism evidence="12 13">
    <name type="scientific">Paragonimus skrjabini miyazakii</name>
    <dbReference type="NCBI Taxonomy" id="59628"/>
    <lineage>
        <taxon>Eukaryota</taxon>
        <taxon>Metazoa</taxon>
        <taxon>Spiralia</taxon>
        <taxon>Lophotrochozoa</taxon>
        <taxon>Platyhelminthes</taxon>
        <taxon>Trematoda</taxon>
        <taxon>Digenea</taxon>
        <taxon>Plagiorchiida</taxon>
        <taxon>Troglotremata</taxon>
        <taxon>Troglotrematidae</taxon>
        <taxon>Paragonimus</taxon>
    </lineage>
</organism>
<evidence type="ECO:0000259" key="11">
    <source>
        <dbReference type="PROSITE" id="PS50071"/>
    </source>
</evidence>
<dbReference type="OrthoDB" id="125004at2759"/>
<keyword evidence="7 9" id="KW-0371">Homeobox</keyword>
<dbReference type="PROSITE" id="PS00027">
    <property type="entry name" value="HOMEOBOX_1"/>
    <property type="match status" value="1"/>
</dbReference>
<feature type="DNA-binding region" description="Homeobox" evidence="9">
    <location>
        <begin position="163"/>
        <end position="222"/>
    </location>
</feature>
<dbReference type="Pfam" id="PF00046">
    <property type="entry name" value="Homeodomain"/>
    <property type="match status" value="1"/>
</dbReference>
<dbReference type="InterPro" id="IPR047169">
    <property type="entry name" value="ISL1/2-like"/>
</dbReference>
<keyword evidence="2" id="KW-0479">Metal-binding</keyword>
<dbReference type="Gene3D" id="1.10.10.60">
    <property type="entry name" value="Homeodomain-like"/>
    <property type="match status" value="1"/>
</dbReference>
<reference evidence="12" key="1">
    <citation type="submission" date="2019-07" db="EMBL/GenBank/DDBJ databases">
        <title>Annotation for the trematode Paragonimus miyazaki's.</title>
        <authorList>
            <person name="Choi Y.-J."/>
        </authorList>
    </citation>
    <scope>NUCLEOTIDE SEQUENCE</scope>
    <source>
        <strain evidence="12">Japan</strain>
    </source>
</reference>
<comment type="caution">
    <text evidence="12">The sequence shown here is derived from an EMBL/GenBank/DDBJ whole genome shotgun (WGS) entry which is preliminary data.</text>
</comment>
<evidence type="ECO:0000256" key="9">
    <source>
        <dbReference type="PROSITE-ProRule" id="PRU00108"/>
    </source>
</evidence>
<dbReference type="GO" id="GO:0000987">
    <property type="term" value="F:cis-regulatory region sequence-specific DNA binding"/>
    <property type="evidence" value="ECO:0007669"/>
    <property type="project" value="TreeGrafter"/>
</dbReference>
<name>A0A8S9Z6M0_9TREM</name>
<dbReference type="PANTHER" id="PTHR24204">
    <property type="entry name" value="INSULIN GENE ENHANCER PROTEIN"/>
    <property type="match status" value="1"/>
</dbReference>
<evidence type="ECO:0000313" key="13">
    <source>
        <dbReference type="Proteomes" id="UP000822476"/>
    </source>
</evidence>
<keyword evidence="5" id="KW-0440">LIM domain</keyword>
<dbReference type="Gene3D" id="2.10.110.10">
    <property type="entry name" value="Cysteine Rich Protein"/>
    <property type="match status" value="1"/>
</dbReference>
<dbReference type="SUPFAM" id="SSF46689">
    <property type="entry name" value="Homeodomain-like"/>
    <property type="match status" value="1"/>
</dbReference>
<dbReference type="PANTHER" id="PTHR24204:SF4">
    <property type="entry name" value="INSULIN GENE ENHANCER PROTEIN ISL-1"/>
    <property type="match status" value="1"/>
</dbReference>
<dbReference type="CDD" id="cd00086">
    <property type="entry name" value="homeodomain"/>
    <property type="match status" value="1"/>
</dbReference>
<dbReference type="GO" id="GO:0046872">
    <property type="term" value="F:metal ion binding"/>
    <property type="evidence" value="ECO:0007669"/>
    <property type="project" value="UniProtKB-KW"/>
</dbReference>